<dbReference type="InterPro" id="IPR050833">
    <property type="entry name" value="Poly_Biosynth_Transport"/>
</dbReference>
<comment type="subcellular location">
    <subcellularLocation>
        <location evidence="1">Cell membrane</location>
        <topology evidence="1">Multi-pass membrane protein</topology>
    </subcellularLocation>
</comment>
<feature type="transmembrane region" description="Helical" evidence="6">
    <location>
        <begin position="45"/>
        <end position="72"/>
    </location>
</feature>
<keyword evidence="3 6" id="KW-0812">Transmembrane</keyword>
<feature type="transmembrane region" description="Helical" evidence="6">
    <location>
        <begin position="297"/>
        <end position="321"/>
    </location>
</feature>
<dbReference type="CDD" id="cd13128">
    <property type="entry name" value="MATE_Wzx_like"/>
    <property type="match status" value="1"/>
</dbReference>
<dbReference type="RefSeq" id="WP_159154757.1">
    <property type="nucleotide sequence ID" value="NZ_CP013210.1"/>
</dbReference>
<reference evidence="7" key="2">
    <citation type="journal article" date="2022" name="Sci. Total Environ.">
        <title>Prevalence, transmission, and molecular epidemiology of tet(X)-positive bacteria among humans, animals, and environmental niches in China: An epidemiological, and genomic-based study.</title>
        <authorList>
            <person name="Dong N."/>
            <person name="Zeng Y."/>
            <person name="Cai C."/>
            <person name="Sun C."/>
            <person name="Lu J."/>
            <person name="Liu C."/>
            <person name="Zhou H."/>
            <person name="Sun Q."/>
            <person name="Shu L."/>
            <person name="Wang H."/>
            <person name="Wang Y."/>
            <person name="Wang S."/>
            <person name="Wu C."/>
            <person name="Chan E.W."/>
            <person name="Chen G."/>
            <person name="Shen Z."/>
            <person name="Chen S."/>
            <person name="Zhang R."/>
        </authorList>
    </citation>
    <scope>NUCLEOTIDE SEQUENCE</scope>
    <source>
        <strain evidence="7">R655-4</strain>
    </source>
</reference>
<dbReference type="Pfam" id="PF01943">
    <property type="entry name" value="Polysacc_synt"/>
    <property type="match status" value="1"/>
</dbReference>
<keyword evidence="2" id="KW-1003">Cell membrane</keyword>
<sequence length="440" mass="50305">MRNNNKKLAKNASYLIIVQLVNLALPFISLPIISRILGVENFGLINYAIAFVNYFILLIDYSFNFTATRLVIQKLDKPKEVEKIFNQILSTKIVLFLISTCLFLIIIYLVELNHTTKILMSITFLYTISTVLNNNWMYQAFQNLSKVAIFSLINKLTFTILILYFVQKKDDLIIYSLIYSLTAIITSALSFYYIVKNYSIKFSFVRVKEILNILQKEHLVFLSLIVISCYTTSNIIILGITSSATEIGLFSSSEKIIVLITTILNISFSQALYPYITQSFNTSKELGINKVQKILPITTSMVAICCCFTFILSDFIVNILYGTEFTSAIFLIKVMIIIPIFISFSNMFGIQLMLNLKLDKQLLIITCIGAFLGITSNFILSSKFHALGTCISWIISEFFITLFMYIILRKNGINPINLNYYHPAFIKTQFKSLLMTIVKK</sequence>
<feature type="transmembrane region" description="Helical" evidence="6">
    <location>
        <begin position="93"/>
        <end position="110"/>
    </location>
</feature>
<feature type="transmembrane region" description="Helical" evidence="6">
    <location>
        <begin position="172"/>
        <end position="195"/>
    </location>
</feature>
<feature type="transmembrane region" description="Helical" evidence="6">
    <location>
        <begin position="12"/>
        <end position="33"/>
    </location>
</feature>
<gene>
    <name evidence="7" type="ORF">HX001_12810</name>
</gene>
<dbReference type="GO" id="GO:0005886">
    <property type="term" value="C:plasma membrane"/>
    <property type="evidence" value="ECO:0007669"/>
    <property type="project" value="UniProtKB-SubCell"/>
</dbReference>
<name>A0AAJ1QG23_9FLAO</name>
<evidence type="ECO:0000256" key="6">
    <source>
        <dbReference type="SAM" id="Phobius"/>
    </source>
</evidence>
<proteinExistence type="predicted"/>
<dbReference type="EMBL" id="JACAGJ010000006">
    <property type="protein sequence ID" value="MDM1073363.1"/>
    <property type="molecule type" value="Genomic_DNA"/>
</dbReference>
<feature type="transmembrane region" description="Helical" evidence="6">
    <location>
        <begin position="116"/>
        <end position="135"/>
    </location>
</feature>
<dbReference type="PANTHER" id="PTHR30250">
    <property type="entry name" value="PST FAMILY PREDICTED COLANIC ACID TRANSPORTER"/>
    <property type="match status" value="1"/>
</dbReference>
<feature type="transmembrane region" description="Helical" evidence="6">
    <location>
        <begin position="147"/>
        <end position="166"/>
    </location>
</feature>
<feature type="transmembrane region" description="Helical" evidence="6">
    <location>
        <begin position="219"/>
        <end position="244"/>
    </location>
</feature>
<evidence type="ECO:0000256" key="2">
    <source>
        <dbReference type="ARBA" id="ARBA00022475"/>
    </source>
</evidence>
<feature type="transmembrane region" description="Helical" evidence="6">
    <location>
        <begin position="256"/>
        <end position="276"/>
    </location>
</feature>
<evidence type="ECO:0000256" key="4">
    <source>
        <dbReference type="ARBA" id="ARBA00022989"/>
    </source>
</evidence>
<accession>A0AAJ1QG23</accession>
<keyword evidence="4 6" id="KW-1133">Transmembrane helix</keyword>
<feature type="transmembrane region" description="Helical" evidence="6">
    <location>
        <begin position="362"/>
        <end position="380"/>
    </location>
</feature>
<evidence type="ECO:0000256" key="1">
    <source>
        <dbReference type="ARBA" id="ARBA00004651"/>
    </source>
</evidence>
<dbReference type="PANTHER" id="PTHR30250:SF11">
    <property type="entry name" value="O-ANTIGEN TRANSPORTER-RELATED"/>
    <property type="match status" value="1"/>
</dbReference>
<feature type="transmembrane region" description="Helical" evidence="6">
    <location>
        <begin position="327"/>
        <end position="350"/>
    </location>
</feature>
<evidence type="ECO:0000313" key="7">
    <source>
        <dbReference type="EMBL" id="MDM1073363.1"/>
    </source>
</evidence>
<keyword evidence="5 6" id="KW-0472">Membrane</keyword>
<comment type="caution">
    <text evidence="7">The sequence shown here is derived from an EMBL/GenBank/DDBJ whole genome shotgun (WGS) entry which is preliminary data.</text>
</comment>
<dbReference type="AlphaFoldDB" id="A0AAJ1QG23"/>
<protein>
    <submittedName>
        <fullName evidence="7">Flippase</fullName>
    </submittedName>
</protein>
<dbReference type="InterPro" id="IPR002797">
    <property type="entry name" value="Polysacc_synth"/>
</dbReference>
<feature type="transmembrane region" description="Helical" evidence="6">
    <location>
        <begin position="386"/>
        <end position="408"/>
    </location>
</feature>
<organism evidence="7 8">
    <name type="scientific">Empedobacter brevis</name>
    <dbReference type="NCBI Taxonomy" id="247"/>
    <lineage>
        <taxon>Bacteria</taxon>
        <taxon>Pseudomonadati</taxon>
        <taxon>Bacteroidota</taxon>
        <taxon>Flavobacteriia</taxon>
        <taxon>Flavobacteriales</taxon>
        <taxon>Weeksellaceae</taxon>
        <taxon>Empedobacter</taxon>
    </lineage>
</organism>
<dbReference type="Proteomes" id="UP001170959">
    <property type="component" value="Unassembled WGS sequence"/>
</dbReference>
<evidence type="ECO:0000256" key="3">
    <source>
        <dbReference type="ARBA" id="ARBA00022692"/>
    </source>
</evidence>
<reference evidence="7" key="1">
    <citation type="submission" date="2020-06" db="EMBL/GenBank/DDBJ databases">
        <authorList>
            <person name="Dong N."/>
        </authorList>
    </citation>
    <scope>NUCLEOTIDE SEQUENCE</scope>
    <source>
        <strain evidence="7">R655-4</strain>
    </source>
</reference>
<evidence type="ECO:0000256" key="5">
    <source>
        <dbReference type="ARBA" id="ARBA00023136"/>
    </source>
</evidence>
<evidence type="ECO:0000313" key="8">
    <source>
        <dbReference type="Proteomes" id="UP001170959"/>
    </source>
</evidence>